<feature type="non-terminal residue" evidence="2">
    <location>
        <position position="1"/>
    </location>
</feature>
<keyword evidence="1" id="KW-0472">Membrane</keyword>
<evidence type="ECO:0000256" key="1">
    <source>
        <dbReference type="SAM" id="Phobius"/>
    </source>
</evidence>
<proteinExistence type="predicted"/>
<sequence length="62" mass="7724">PEVFYSNIFNSIRVHFWYFCLRYFIRIDLILFEYIYLIRTETCFVRTETRFSLFPFGVGCIF</sequence>
<accession>A0A7J7LUW7</accession>
<gene>
    <name evidence="2" type="ORF">GIB67_037761</name>
</gene>
<reference evidence="2 3" key="1">
    <citation type="journal article" date="2020" name="IScience">
        <title>Genome Sequencing of the Endangered Kingdonia uniflora (Circaeasteraceae, Ranunculales) Reveals Potential Mechanisms of Evolutionary Specialization.</title>
        <authorList>
            <person name="Sun Y."/>
            <person name="Deng T."/>
            <person name="Zhang A."/>
            <person name="Moore M.J."/>
            <person name="Landis J.B."/>
            <person name="Lin N."/>
            <person name="Zhang H."/>
            <person name="Zhang X."/>
            <person name="Huang J."/>
            <person name="Zhang X."/>
            <person name="Sun H."/>
            <person name="Wang H."/>
        </authorList>
    </citation>
    <scope>NUCLEOTIDE SEQUENCE [LARGE SCALE GENOMIC DNA]</scope>
    <source>
        <strain evidence="2">TB1705</strain>
        <tissue evidence="2">Leaf</tissue>
    </source>
</reference>
<dbReference type="AlphaFoldDB" id="A0A7J7LUW7"/>
<protein>
    <submittedName>
        <fullName evidence="2">Uncharacterized protein</fullName>
    </submittedName>
</protein>
<organism evidence="2 3">
    <name type="scientific">Kingdonia uniflora</name>
    <dbReference type="NCBI Taxonomy" id="39325"/>
    <lineage>
        <taxon>Eukaryota</taxon>
        <taxon>Viridiplantae</taxon>
        <taxon>Streptophyta</taxon>
        <taxon>Embryophyta</taxon>
        <taxon>Tracheophyta</taxon>
        <taxon>Spermatophyta</taxon>
        <taxon>Magnoliopsida</taxon>
        <taxon>Ranunculales</taxon>
        <taxon>Circaeasteraceae</taxon>
        <taxon>Kingdonia</taxon>
    </lineage>
</organism>
<feature type="transmembrane region" description="Helical" evidence="1">
    <location>
        <begin position="16"/>
        <end position="37"/>
    </location>
</feature>
<evidence type="ECO:0000313" key="3">
    <source>
        <dbReference type="Proteomes" id="UP000541444"/>
    </source>
</evidence>
<evidence type="ECO:0000313" key="2">
    <source>
        <dbReference type="EMBL" id="KAF6146461.1"/>
    </source>
</evidence>
<keyword evidence="1" id="KW-1133">Transmembrane helix</keyword>
<comment type="caution">
    <text evidence="2">The sequence shown here is derived from an EMBL/GenBank/DDBJ whole genome shotgun (WGS) entry which is preliminary data.</text>
</comment>
<feature type="non-terminal residue" evidence="2">
    <location>
        <position position="62"/>
    </location>
</feature>
<keyword evidence="1" id="KW-0812">Transmembrane</keyword>
<keyword evidence="3" id="KW-1185">Reference proteome</keyword>
<dbReference type="EMBL" id="JACGCM010001976">
    <property type="protein sequence ID" value="KAF6146461.1"/>
    <property type="molecule type" value="Genomic_DNA"/>
</dbReference>
<dbReference type="Proteomes" id="UP000541444">
    <property type="component" value="Unassembled WGS sequence"/>
</dbReference>
<name>A0A7J7LUW7_9MAGN</name>